<dbReference type="InterPro" id="IPR044068">
    <property type="entry name" value="CB"/>
</dbReference>
<protein>
    <submittedName>
        <fullName evidence="8">Site-specific integrase</fullName>
    </submittedName>
</protein>
<accession>A0A5C5R3Z5</accession>
<comment type="similarity">
    <text evidence="1">Belongs to the 'phage' integrase family.</text>
</comment>
<proteinExistence type="inferred from homology"/>
<dbReference type="OrthoDB" id="4326943at2"/>
<dbReference type="GO" id="GO:0015074">
    <property type="term" value="P:DNA integration"/>
    <property type="evidence" value="ECO:0007669"/>
    <property type="project" value="UniProtKB-KW"/>
</dbReference>
<dbReference type="Proteomes" id="UP000317291">
    <property type="component" value="Unassembled WGS sequence"/>
</dbReference>
<dbReference type="Gene3D" id="1.10.150.130">
    <property type="match status" value="1"/>
</dbReference>
<keyword evidence="3 5" id="KW-0238">DNA-binding</keyword>
<keyword evidence="9" id="KW-1185">Reference proteome</keyword>
<dbReference type="InterPro" id="IPR050808">
    <property type="entry name" value="Phage_Integrase"/>
</dbReference>
<dbReference type="InterPro" id="IPR013762">
    <property type="entry name" value="Integrase-like_cat_sf"/>
</dbReference>
<organism evidence="8 9">
    <name type="scientific">Tsukamurella asaccharolytica</name>
    <dbReference type="NCBI Taxonomy" id="2592067"/>
    <lineage>
        <taxon>Bacteria</taxon>
        <taxon>Bacillati</taxon>
        <taxon>Actinomycetota</taxon>
        <taxon>Actinomycetes</taxon>
        <taxon>Mycobacteriales</taxon>
        <taxon>Tsukamurellaceae</taxon>
        <taxon>Tsukamurella</taxon>
    </lineage>
</organism>
<evidence type="ECO:0000313" key="8">
    <source>
        <dbReference type="EMBL" id="TWS17749.1"/>
    </source>
</evidence>
<dbReference type="InterPro" id="IPR011010">
    <property type="entry name" value="DNA_brk_join_enz"/>
</dbReference>
<reference evidence="8 9" key="1">
    <citation type="submission" date="2019-06" db="EMBL/GenBank/DDBJ databases">
        <title>Tsukamurella conjunctivitidis sp. nov., Tsukamurella assacharolytica sp. nov. and Tsukamurella sputae sp. nov. isolated from patients with conjunctivitis, bacteraemia (lymphoma) and respiratory infection (sputum) in Hong Kong.</title>
        <authorList>
            <person name="Teng J.L.L."/>
            <person name="Lee H.H."/>
            <person name="Fong J.Y.H."/>
            <person name="Fok K.M.N."/>
            <person name="Lau S.K.P."/>
            <person name="Woo P.C.Y."/>
        </authorList>
    </citation>
    <scope>NUCLEOTIDE SEQUENCE [LARGE SCALE GENOMIC DNA]</scope>
    <source>
        <strain evidence="8 9">HKU71</strain>
    </source>
</reference>
<dbReference type="InterPro" id="IPR002104">
    <property type="entry name" value="Integrase_catalytic"/>
</dbReference>
<evidence type="ECO:0000259" key="6">
    <source>
        <dbReference type="PROSITE" id="PS51898"/>
    </source>
</evidence>
<dbReference type="Pfam" id="PF00589">
    <property type="entry name" value="Phage_integrase"/>
    <property type="match status" value="1"/>
</dbReference>
<dbReference type="SUPFAM" id="SSF56349">
    <property type="entry name" value="DNA breaking-rejoining enzymes"/>
    <property type="match status" value="1"/>
</dbReference>
<dbReference type="Pfam" id="PF14659">
    <property type="entry name" value="Phage_int_SAM_3"/>
    <property type="match status" value="1"/>
</dbReference>
<keyword evidence="4" id="KW-0233">DNA recombination</keyword>
<evidence type="ECO:0000313" key="9">
    <source>
        <dbReference type="Proteomes" id="UP000317291"/>
    </source>
</evidence>
<feature type="domain" description="Tyr recombinase" evidence="6">
    <location>
        <begin position="171"/>
        <end position="366"/>
    </location>
</feature>
<dbReference type="Gene3D" id="1.10.443.10">
    <property type="entry name" value="Intergrase catalytic core"/>
    <property type="match status" value="1"/>
</dbReference>
<gene>
    <name evidence="8" type="ORF">FK529_18820</name>
</gene>
<dbReference type="PROSITE" id="PS51900">
    <property type="entry name" value="CB"/>
    <property type="match status" value="1"/>
</dbReference>
<sequence length="493" mass="56094">MSRRHLNEGSIYQRQDGRFVGAAYMLTASGNRKRIHVYGKSRKEAHDKLLELLAQAANFIPVADRPWTVGDYLDYWMTDVAPRDHRPRTMELYESSIRLHLKPYIGNVPLKRLTVSMLQRSLNQQLEEGKSLRVVGVARTVLSAALTRAVREEVLTRNVARIVELATDERKEITPWSIEEVNRFLNAAAQHRQYPTFLLLAVYGMRRGEALGLRWQDIDWDKSQLHIRQQLQQVRGQLHVGPVKTRAGRRSLPLIPAVRAALNAHEARKQPAADDAPADMRDLVFLSDNDMPLWPRNFARMFHKIASGAGLRRIRLHDLRHSTATLLKNLGVPDRDIQLILGHAHISTTQQIYQHGDSEIQRRALSNVGKRLLTREFDSTRSCQKLLSTAESDVSFTTILGQEKATQQGWNHLGGPSGDRTRDTLLKSSTQLTFDPALTSAINQLRARTTMHIVGSVAVKDCCQQFSFTTYEASLGEWHSLRRVLTPRSRPWL</sequence>
<keyword evidence="2" id="KW-0229">DNA integration</keyword>
<evidence type="ECO:0000256" key="2">
    <source>
        <dbReference type="ARBA" id="ARBA00022908"/>
    </source>
</evidence>
<dbReference type="EMBL" id="VIGW01000019">
    <property type="protein sequence ID" value="TWS17749.1"/>
    <property type="molecule type" value="Genomic_DNA"/>
</dbReference>
<dbReference type="PROSITE" id="PS51898">
    <property type="entry name" value="TYR_RECOMBINASE"/>
    <property type="match status" value="1"/>
</dbReference>
<name>A0A5C5R3Z5_9ACTN</name>
<dbReference type="InterPro" id="IPR010998">
    <property type="entry name" value="Integrase_recombinase_N"/>
</dbReference>
<dbReference type="RefSeq" id="WP_068626819.1">
    <property type="nucleotide sequence ID" value="NZ_VIGW01000019.1"/>
</dbReference>
<evidence type="ECO:0000259" key="7">
    <source>
        <dbReference type="PROSITE" id="PS51900"/>
    </source>
</evidence>
<dbReference type="GO" id="GO:0003677">
    <property type="term" value="F:DNA binding"/>
    <property type="evidence" value="ECO:0007669"/>
    <property type="project" value="UniProtKB-UniRule"/>
</dbReference>
<evidence type="ECO:0000256" key="4">
    <source>
        <dbReference type="ARBA" id="ARBA00023172"/>
    </source>
</evidence>
<dbReference type="PANTHER" id="PTHR30629:SF2">
    <property type="entry name" value="PROPHAGE INTEGRASE INTS-RELATED"/>
    <property type="match status" value="1"/>
</dbReference>
<dbReference type="PANTHER" id="PTHR30629">
    <property type="entry name" value="PROPHAGE INTEGRASE"/>
    <property type="match status" value="1"/>
</dbReference>
<feature type="domain" description="Core-binding (CB)" evidence="7">
    <location>
        <begin position="67"/>
        <end position="150"/>
    </location>
</feature>
<dbReference type="GO" id="GO:0006310">
    <property type="term" value="P:DNA recombination"/>
    <property type="evidence" value="ECO:0007669"/>
    <property type="project" value="UniProtKB-KW"/>
</dbReference>
<dbReference type="AlphaFoldDB" id="A0A5C5R3Z5"/>
<evidence type="ECO:0000256" key="5">
    <source>
        <dbReference type="PROSITE-ProRule" id="PRU01248"/>
    </source>
</evidence>
<evidence type="ECO:0000256" key="3">
    <source>
        <dbReference type="ARBA" id="ARBA00023125"/>
    </source>
</evidence>
<comment type="caution">
    <text evidence="8">The sequence shown here is derived from an EMBL/GenBank/DDBJ whole genome shotgun (WGS) entry which is preliminary data.</text>
</comment>
<dbReference type="InterPro" id="IPR004107">
    <property type="entry name" value="Integrase_SAM-like_N"/>
</dbReference>
<evidence type="ECO:0000256" key="1">
    <source>
        <dbReference type="ARBA" id="ARBA00008857"/>
    </source>
</evidence>
<dbReference type="CDD" id="cd01189">
    <property type="entry name" value="INT_ICEBs1_C_like"/>
    <property type="match status" value="1"/>
</dbReference>